<dbReference type="EMBL" id="EQ998535">
    <property type="protein sequence ID" value="EEF21935.1"/>
    <property type="molecule type" value="Genomic_DNA"/>
</dbReference>
<sequence>MTLLPRVTRSVRRSSRRSATCSWVLSAPGALRRSSASTRASSSEKAKGLD</sequence>
<dbReference type="Proteomes" id="UP000008311">
    <property type="component" value="Unassembled WGS sequence"/>
</dbReference>
<reference evidence="2" key="1">
    <citation type="journal article" date="2010" name="Nat. Biotechnol.">
        <title>Draft genome sequence of the oilseed species Ricinus communis.</title>
        <authorList>
            <person name="Chan A.P."/>
            <person name="Crabtree J."/>
            <person name="Zhao Q."/>
            <person name="Lorenzi H."/>
            <person name="Orvis J."/>
            <person name="Puiu D."/>
            <person name="Melake-Berhan A."/>
            <person name="Jones K.M."/>
            <person name="Redman J."/>
            <person name="Chen G."/>
            <person name="Cahoon E.B."/>
            <person name="Gedil M."/>
            <person name="Stanke M."/>
            <person name="Haas B.J."/>
            <person name="Wortman J.R."/>
            <person name="Fraser-Liggett C.M."/>
            <person name="Ravel J."/>
            <person name="Rabinowicz P.D."/>
        </authorList>
    </citation>
    <scope>NUCLEOTIDE SEQUENCE [LARGE SCALE GENOMIC DNA]</scope>
    <source>
        <strain evidence="2">cv. Hale</strain>
    </source>
</reference>
<keyword evidence="2" id="KW-1185">Reference proteome</keyword>
<organism evidence="1 2">
    <name type="scientific">Ricinus communis</name>
    <name type="common">Castor bean</name>
    <dbReference type="NCBI Taxonomy" id="3988"/>
    <lineage>
        <taxon>Eukaryota</taxon>
        <taxon>Viridiplantae</taxon>
        <taxon>Streptophyta</taxon>
        <taxon>Embryophyta</taxon>
        <taxon>Tracheophyta</taxon>
        <taxon>Spermatophyta</taxon>
        <taxon>Magnoliopsida</taxon>
        <taxon>eudicotyledons</taxon>
        <taxon>Gunneridae</taxon>
        <taxon>Pentapetalae</taxon>
        <taxon>rosids</taxon>
        <taxon>fabids</taxon>
        <taxon>Malpighiales</taxon>
        <taxon>Euphorbiaceae</taxon>
        <taxon>Acalyphoideae</taxon>
        <taxon>Acalypheae</taxon>
        <taxon>Ricinus</taxon>
    </lineage>
</organism>
<name>B9TQC9_RICCO</name>
<dbReference type="AlphaFoldDB" id="B9TQC9"/>
<proteinExistence type="predicted"/>
<feature type="non-terminal residue" evidence="1">
    <location>
        <position position="50"/>
    </location>
</feature>
<dbReference type="InParanoid" id="B9TQC9"/>
<gene>
    <name evidence="1" type="ORF">RCOM_2096730</name>
</gene>
<accession>B9TQC9</accession>
<protein>
    <submittedName>
        <fullName evidence="1">Uncharacterized protein</fullName>
    </submittedName>
</protein>
<evidence type="ECO:0000313" key="1">
    <source>
        <dbReference type="EMBL" id="EEF21935.1"/>
    </source>
</evidence>
<evidence type="ECO:0000313" key="2">
    <source>
        <dbReference type="Proteomes" id="UP000008311"/>
    </source>
</evidence>